<name>A0ABW9GMZ4_9GAMM</name>
<comment type="caution">
    <text evidence="1">The sequence shown here is derived from an EMBL/GenBank/DDBJ whole genome shotgun (WGS) entry which is preliminary data.</text>
</comment>
<organism evidence="1 2">
    <name type="scientific">Aeromonas bivalvium</name>
    <dbReference type="NCBI Taxonomy" id="440079"/>
    <lineage>
        <taxon>Bacteria</taxon>
        <taxon>Pseudomonadati</taxon>
        <taxon>Pseudomonadota</taxon>
        <taxon>Gammaproteobacteria</taxon>
        <taxon>Aeromonadales</taxon>
        <taxon>Aeromonadaceae</taxon>
        <taxon>Aeromonas</taxon>
    </lineage>
</organism>
<evidence type="ECO:0008006" key="3">
    <source>
        <dbReference type="Google" id="ProtNLM"/>
    </source>
</evidence>
<dbReference type="GeneID" id="97219728"/>
<keyword evidence="2" id="KW-1185">Reference proteome</keyword>
<sequence>MHHAIECQHFSPRYLHAGARKRAPMGQLLHLVQGAALLRLGQHELLLPAGSAFWLPAEALAAFTPLAGCRYVRVRCSLRLPQPSQAGWLTPGPLLSSLLESLTDWQRPREWHGPYGQRLQVIHDELLHHALQPQAHDALQLAWQALARGEEGAEATWNRLGGALVDADALVSQWQLVQALRLLKGGNKADTLPGKLGLTPAALEQASLRWLGCPLADGLAG</sequence>
<proteinExistence type="predicted"/>
<protein>
    <recommendedName>
        <fullName evidence="3">AraC family transcriptional regulator</fullName>
    </recommendedName>
</protein>
<evidence type="ECO:0000313" key="2">
    <source>
        <dbReference type="Proteomes" id="UP001630969"/>
    </source>
</evidence>
<dbReference type="RefSeq" id="WP_408788865.1">
    <property type="nucleotide sequence ID" value="NZ_JBGXBU010000001.1"/>
</dbReference>
<reference evidence="1 2" key="1">
    <citation type="submission" date="2024-09" db="EMBL/GenBank/DDBJ databases">
        <title>Aeromonas strains Genome sequencing and assembly.</title>
        <authorList>
            <person name="Hu X."/>
            <person name="Tang B."/>
        </authorList>
    </citation>
    <scope>NUCLEOTIDE SEQUENCE [LARGE SCALE GENOMIC DNA]</scope>
    <source>
        <strain evidence="1 2">NB23SCDHY001</strain>
    </source>
</reference>
<dbReference type="EMBL" id="JBGXBU010000001">
    <property type="protein sequence ID" value="MFM4892519.1"/>
    <property type="molecule type" value="Genomic_DNA"/>
</dbReference>
<gene>
    <name evidence="1" type="ORF">ACEUDJ_06475</name>
</gene>
<dbReference type="Proteomes" id="UP001630969">
    <property type="component" value="Unassembled WGS sequence"/>
</dbReference>
<accession>A0ABW9GMZ4</accession>
<evidence type="ECO:0000313" key="1">
    <source>
        <dbReference type="EMBL" id="MFM4892519.1"/>
    </source>
</evidence>